<dbReference type="Proteomes" id="UP000050761">
    <property type="component" value="Unassembled WGS sequence"/>
</dbReference>
<feature type="compositionally biased region" description="Basic and acidic residues" evidence="1">
    <location>
        <begin position="50"/>
        <end position="70"/>
    </location>
</feature>
<evidence type="ECO:0000313" key="4">
    <source>
        <dbReference type="WBParaSite" id="HPBE_0002696601-mRNA-1"/>
    </source>
</evidence>
<reference evidence="2 3" key="1">
    <citation type="submission" date="2018-11" db="EMBL/GenBank/DDBJ databases">
        <authorList>
            <consortium name="Pathogen Informatics"/>
        </authorList>
    </citation>
    <scope>NUCLEOTIDE SEQUENCE [LARGE SCALE GENOMIC DNA]</scope>
</reference>
<gene>
    <name evidence="2" type="ORF">HPBE_LOCUS26965</name>
</gene>
<dbReference type="EMBL" id="UZAH01041455">
    <property type="protein sequence ID" value="VDP60215.1"/>
    <property type="molecule type" value="Genomic_DNA"/>
</dbReference>
<feature type="region of interest" description="Disordered" evidence="1">
    <location>
        <begin position="40"/>
        <end position="73"/>
    </location>
</feature>
<reference evidence="4" key="2">
    <citation type="submission" date="2019-09" db="UniProtKB">
        <authorList>
            <consortium name="WormBaseParasite"/>
        </authorList>
    </citation>
    <scope>IDENTIFICATION</scope>
</reference>
<accession>A0A3P8FZ75</accession>
<keyword evidence="3" id="KW-1185">Reference proteome</keyword>
<evidence type="ECO:0000313" key="2">
    <source>
        <dbReference type="EMBL" id="VDP60215.1"/>
    </source>
</evidence>
<accession>A0A183GW96</accession>
<dbReference type="WBParaSite" id="HPBE_0002696601-mRNA-1">
    <property type="protein sequence ID" value="HPBE_0002696601-mRNA-1"/>
    <property type="gene ID" value="HPBE_0002696601"/>
</dbReference>
<dbReference type="OrthoDB" id="5876426at2759"/>
<sequence>MENGLDDTALSPAKNSAEKFVLEKNTPTTGMEIETKDIASNNEALAAKTTENRDADAENREMEIDNRDTDVENVEVDMVEDSASEEDDGCTPPDAAMDVNVSCDDECAEPVKNMTRCESDYMTEEEDDPDDLYKPEGTIYLDIDGFSQFCKGSPETQQRLSKPVFVRGLPWKILAIPRLVALKCCMSSVR</sequence>
<organism evidence="3 4">
    <name type="scientific">Heligmosomoides polygyrus</name>
    <name type="common">Parasitic roundworm</name>
    <dbReference type="NCBI Taxonomy" id="6339"/>
    <lineage>
        <taxon>Eukaryota</taxon>
        <taxon>Metazoa</taxon>
        <taxon>Ecdysozoa</taxon>
        <taxon>Nematoda</taxon>
        <taxon>Chromadorea</taxon>
        <taxon>Rhabditida</taxon>
        <taxon>Rhabditina</taxon>
        <taxon>Rhabditomorpha</taxon>
        <taxon>Strongyloidea</taxon>
        <taxon>Heligmosomidae</taxon>
        <taxon>Heligmosomoides</taxon>
    </lineage>
</organism>
<evidence type="ECO:0000256" key="1">
    <source>
        <dbReference type="SAM" id="MobiDB-lite"/>
    </source>
</evidence>
<name>A0A183GW96_HELPZ</name>
<dbReference type="AlphaFoldDB" id="A0A183GW96"/>
<feature type="region of interest" description="Disordered" evidence="1">
    <location>
        <begin position="1"/>
        <end position="28"/>
    </location>
</feature>
<evidence type="ECO:0000313" key="3">
    <source>
        <dbReference type="Proteomes" id="UP000050761"/>
    </source>
</evidence>
<proteinExistence type="predicted"/>
<protein>
    <submittedName>
        <fullName evidence="4">DDE_Tnp_1_7 domain-containing protein</fullName>
    </submittedName>
</protein>